<proteinExistence type="predicted"/>
<feature type="chain" id="PRO_5034346767" evidence="1">
    <location>
        <begin position="25"/>
        <end position="146"/>
    </location>
</feature>
<evidence type="ECO:0000313" key="3">
    <source>
        <dbReference type="Proteomes" id="UP000521872"/>
    </source>
</evidence>
<name>A0A8H4VM81_9AGAR</name>
<dbReference type="Proteomes" id="UP000521872">
    <property type="component" value="Unassembled WGS sequence"/>
</dbReference>
<dbReference type="AlphaFoldDB" id="A0A8H4VM81"/>
<organism evidence="2 3">
    <name type="scientific">Agrocybe pediades</name>
    <dbReference type="NCBI Taxonomy" id="84607"/>
    <lineage>
        <taxon>Eukaryota</taxon>
        <taxon>Fungi</taxon>
        <taxon>Dikarya</taxon>
        <taxon>Basidiomycota</taxon>
        <taxon>Agaricomycotina</taxon>
        <taxon>Agaricomycetes</taxon>
        <taxon>Agaricomycetidae</taxon>
        <taxon>Agaricales</taxon>
        <taxon>Agaricineae</taxon>
        <taxon>Strophariaceae</taxon>
        <taxon>Agrocybe</taxon>
    </lineage>
</organism>
<gene>
    <name evidence="2" type="ORF">D9613_012380</name>
</gene>
<dbReference type="EMBL" id="JAACJL010000033">
    <property type="protein sequence ID" value="KAF4615851.1"/>
    <property type="molecule type" value="Genomic_DNA"/>
</dbReference>
<reference evidence="2 3" key="1">
    <citation type="submission" date="2019-12" db="EMBL/GenBank/DDBJ databases">
        <authorList>
            <person name="Floudas D."/>
            <person name="Bentzer J."/>
            <person name="Ahren D."/>
            <person name="Johansson T."/>
            <person name="Persson P."/>
            <person name="Tunlid A."/>
        </authorList>
    </citation>
    <scope>NUCLEOTIDE SEQUENCE [LARGE SCALE GENOMIC DNA]</scope>
    <source>
        <strain evidence="2 3">CBS 102.39</strain>
    </source>
</reference>
<evidence type="ECO:0000313" key="2">
    <source>
        <dbReference type="EMBL" id="KAF4615851.1"/>
    </source>
</evidence>
<feature type="signal peptide" evidence="1">
    <location>
        <begin position="1"/>
        <end position="24"/>
    </location>
</feature>
<accession>A0A8H4VM81</accession>
<evidence type="ECO:0000256" key="1">
    <source>
        <dbReference type="SAM" id="SignalP"/>
    </source>
</evidence>
<keyword evidence="1" id="KW-0732">Signal</keyword>
<sequence length="146" mass="14977">MAHNYSYKLKSLVAVLGLAQLALAGPTLSARHTDLSPNVQVCTGAVGVGCVTIPVSSDSCINFTGGLSFLNKESTSAVIPNGFICSFFSQFGCLSSQGGADQVVLSGGTWSFFDVPGTASAVVNFNDLASSFICSPVYNGTCAHIP</sequence>
<comment type="caution">
    <text evidence="2">The sequence shown here is derived from an EMBL/GenBank/DDBJ whole genome shotgun (WGS) entry which is preliminary data.</text>
</comment>
<keyword evidence="3" id="KW-1185">Reference proteome</keyword>
<protein>
    <submittedName>
        <fullName evidence="2">Uncharacterized protein</fullName>
    </submittedName>
</protein>